<evidence type="ECO:0000256" key="3">
    <source>
        <dbReference type="ARBA" id="ARBA00022617"/>
    </source>
</evidence>
<comment type="cofactor">
    <cofactor evidence="1">
        <name>heme</name>
        <dbReference type="ChEBI" id="CHEBI:30413"/>
    </cofactor>
</comment>
<dbReference type="PANTHER" id="PTHR46696">
    <property type="entry name" value="P450, PUTATIVE (EUROFUNG)-RELATED"/>
    <property type="match status" value="1"/>
</dbReference>
<evidence type="ECO:0000256" key="7">
    <source>
        <dbReference type="ARBA" id="ARBA00023033"/>
    </source>
</evidence>
<dbReference type="GO" id="GO:0004497">
    <property type="term" value="F:monooxygenase activity"/>
    <property type="evidence" value="ECO:0007669"/>
    <property type="project" value="UniProtKB-KW"/>
</dbReference>
<organism evidence="10 11">
    <name type="scientific">Bradyrhizobium canariense</name>
    <dbReference type="NCBI Taxonomy" id="255045"/>
    <lineage>
        <taxon>Bacteria</taxon>
        <taxon>Pseudomonadati</taxon>
        <taxon>Pseudomonadota</taxon>
        <taxon>Alphaproteobacteria</taxon>
        <taxon>Hyphomicrobiales</taxon>
        <taxon>Nitrobacteraceae</taxon>
        <taxon>Bradyrhizobium</taxon>
    </lineage>
</organism>
<dbReference type="Pfam" id="PF00067">
    <property type="entry name" value="p450"/>
    <property type="match status" value="1"/>
</dbReference>
<evidence type="ECO:0000313" key="10">
    <source>
        <dbReference type="EMBL" id="SDT02754.1"/>
    </source>
</evidence>
<dbReference type="InterPro" id="IPR017972">
    <property type="entry name" value="Cyt_P450_CS"/>
</dbReference>
<evidence type="ECO:0000256" key="6">
    <source>
        <dbReference type="ARBA" id="ARBA00023004"/>
    </source>
</evidence>
<keyword evidence="4 9" id="KW-0479">Metal-binding</keyword>
<dbReference type="CDD" id="cd11033">
    <property type="entry name" value="CYP142-like"/>
    <property type="match status" value="1"/>
</dbReference>
<evidence type="ECO:0000313" key="11">
    <source>
        <dbReference type="Proteomes" id="UP000243904"/>
    </source>
</evidence>
<dbReference type="SUPFAM" id="SSF48264">
    <property type="entry name" value="Cytochrome P450"/>
    <property type="match status" value="1"/>
</dbReference>
<dbReference type="PRINTS" id="PR00359">
    <property type="entry name" value="BP450"/>
</dbReference>
<comment type="function">
    <text evidence="8">Cytochromes P450 are a group of heme-thiolate monooxygenases. They oxidize a variety of structurally unrelated compounds, including steroids, fatty acids, and xenobiotics.</text>
</comment>
<dbReference type="Gene3D" id="1.10.630.10">
    <property type="entry name" value="Cytochrome P450"/>
    <property type="match status" value="1"/>
</dbReference>
<evidence type="ECO:0000256" key="8">
    <source>
        <dbReference type="ARBA" id="ARBA00043906"/>
    </source>
</evidence>
<dbReference type="Proteomes" id="UP000243904">
    <property type="component" value="Chromosome I"/>
</dbReference>
<dbReference type="GO" id="GO:0020037">
    <property type="term" value="F:heme binding"/>
    <property type="evidence" value="ECO:0007669"/>
    <property type="project" value="InterPro"/>
</dbReference>
<protein>
    <submittedName>
        <fullName evidence="10">Cytochrome P450</fullName>
    </submittedName>
</protein>
<keyword evidence="11" id="KW-1185">Reference proteome</keyword>
<dbReference type="PROSITE" id="PS00086">
    <property type="entry name" value="CYTOCHROME_P450"/>
    <property type="match status" value="1"/>
</dbReference>
<keyword evidence="7 9" id="KW-0503">Monooxygenase</keyword>
<dbReference type="RefSeq" id="WP_146688560.1">
    <property type="nucleotide sequence ID" value="NZ_LT629750.1"/>
</dbReference>
<keyword evidence="6 9" id="KW-0408">Iron</keyword>
<evidence type="ECO:0000256" key="9">
    <source>
        <dbReference type="RuleBase" id="RU000461"/>
    </source>
</evidence>
<evidence type="ECO:0000256" key="5">
    <source>
        <dbReference type="ARBA" id="ARBA00023002"/>
    </source>
</evidence>
<keyword evidence="5 9" id="KW-0560">Oxidoreductase</keyword>
<dbReference type="AlphaFoldDB" id="A0A1H1X099"/>
<dbReference type="GO" id="GO:0005506">
    <property type="term" value="F:iron ion binding"/>
    <property type="evidence" value="ECO:0007669"/>
    <property type="project" value="InterPro"/>
</dbReference>
<comment type="similarity">
    <text evidence="2 9">Belongs to the cytochrome P450 family.</text>
</comment>
<dbReference type="EMBL" id="LT629750">
    <property type="protein sequence ID" value="SDT02754.1"/>
    <property type="molecule type" value="Genomic_DNA"/>
</dbReference>
<dbReference type="InterPro" id="IPR001128">
    <property type="entry name" value="Cyt_P450"/>
</dbReference>
<evidence type="ECO:0000256" key="4">
    <source>
        <dbReference type="ARBA" id="ARBA00022723"/>
    </source>
</evidence>
<dbReference type="GO" id="GO:0016705">
    <property type="term" value="F:oxidoreductase activity, acting on paired donors, with incorporation or reduction of molecular oxygen"/>
    <property type="evidence" value="ECO:0007669"/>
    <property type="project" value="InterPro"/>
</dbReference>
<dbReference type="PANTHER" id="PTHR46696:SF1">
    <property type="entry name" value="CYTOCHROME P450 YJIB-RELATED"/>
    <property type="match status" value="1"/>
</dbReference>
<gene>
    <name evidence="10" type="ORF">SAMN05444158_4098</name>
</gene>
<proteinExistence type="inferred from homology"/>
<name>A0A1H1X099_9BRAD</name>
<dbReference type="InterPro" id="IPR002397">
    <property type="entry name" value="Cyt_P450_B"/>
</dbReference>
<evidence type="ECO:0000256" key="1">
    <source>
        <dbReference type="ARBA" id="ARBA00001971"/>
    </source>
</evidence>
<reference evidence="11" key="1">
    <citation type="submission" date="2016-10" db="EMBL/GenBank/DDBJ databases">
        <authorList>
            <person name="Varghese N."/>
            <person name="Submissions S."/>
        </authorList>
    </citation>
    <scope>NUCLEOTIDE SEQUENCE [LARGE SCALE GENOMIC DNA]</scope>
    <source>
        <strain evidence="11">GAS369</strain>
    </source>
</reference>
<sequence>MNIQTTVRADKAELQRLAREEAYATPLKDFHPGAPRLFQNDTLWPWFERLRREEPVHYCTNAPIEPYWSVTKYNDIMHVDTNHGIFSSDVGLGGISIRDVPPGYDWPSFIAMDQPRHGAQRKTVSPMFTPDHLDQLAVLIRERAGRVLDALPRNETFDFVDRVSIELTTQMLATLFDFPWEERRKLTRWSDVSTALPKSMIVESAEQRRAEMDECAAYFARLWNERVNAEPRNDLISMMAHSDATRHMDPDNLMGNIILLIVGGNDTTRNTMSGSVLALNENPDQYRKLRDNPDLIDSMVPEVIRWQTPLAHMRRTALVDTELGGKTIRRGDRVVMWYVSGNRDEEAIENPNDFIIDRPRPRTHLSFGFGIHRCVGMRLAELQLRIVWQEMLKRFDKIEVVGEPKRVYSSFVRGYESLPVRIPA</sequence>
<accession>A0A1H1X099</accession>
<keyword evidence="3 9" id="KW-0349">Heme</keyword>
<evidence type="ECO:0000256" key="2">
    <source>
        <dbReference type="ARBA" id="ARBA00010617"/>
    </source>
</evidence>
<dbReference type="InterPro" id="IPR036396">
    <property type="entry name" value="Cyt_P450_sf"/>
</dbReference>
<dbReference type="FunFam" id="1.10.630.10:FF:000018">
    <property type="entry name" value="Cytochrome P450 monooxygenase"/>
    <property type="match status" value="1"/>
</dbReference>